<accession>A0A7J5ZRI2</accession>
<dbReference type="PANTHER" id="PTHR19143:SF45">
    <property type="entry name" value="FIBRINOGEN C DOMAIN-CONTAINING PROTEIN 1"/>
    <property type="match status" value="1"/>
</dbReference>
<dbReference type="NCBIfam" id="NF040941">
    <property type="entry name" value="GGGWT_bact"/>
    <property type="match status" value="1"/>
</dbReference>
<evidence type="ECO:0000313" key="9">
    <source>
        <dbReference type="EMBL" id="KAF4072521.1"/>
    </source>
</evidence>
<keyword evidence="4" id="KW-0106">Calcium</keyword>
<dbReference type="AlphaFoldDB" id="A0A7J5ZRI2"/>
<dbReference type="SMART" id="SM00186">
    <property type="entry name" value="FBG"/>
    <property type="match status" value="1"/>
</dbReference>
<dbReference type="GO" id="GO:0005615">
    <property type="term" value="C:extracellular space"/>
    <property type="evidence" value="ECO:0007669"/>
    <property type="project" value="TreeGrafter"/>
</dbReference>
<comment type="subcellular location">
    <subcellularLocation>
        <location evidence="1">Membrane</location>
        <topology evidence="1">Single-pass type II membrane protein</topology>
    </subcellularLocation>
</comment>
<evidence type="ECO:0000256" key="3">
    <source>
        <dbReference type="ARBA" id="ARBA00022723"/>
    </source>
</evidence>
<feature type="non-terminal residue" evidence="9">
    <location>
        <position position="201"/>
    </location>
</feature>
<dbReference type="PROSITE" id="PS51406">
    <property type="entry name" value="FIBRINOGEN_C_2"/>
    <property type="match status" value="1"/>
</dbReference>
<evidence type="ECO:0000256" key="4">
    <source>
        <dbReference type="ARBA" id="ARBA00022837"/>
    </source>
</evidence>
<keyword evidence="5" id="KW-0812">Transmembrane</keyword>
<reference evidence="9 10" key="1">
    <citation type="submission" date="2020-02" db="EMBL/GenBank/DDBJ databases">
        <title>A chromosome-scale genome assembly of the black bullhead catfish (Ameiurus melas).</title>
        <authorList>
            <person name="Wen M."/>
            <person name="Zham M."/>
            <person name="Cabau C."/>
            <person name="Klopp C."/>
            <person name="Donnadieu C."/>
            <person name="Roques C."/>
            <person name="Bouchez O."/>
            <person name="Lampietro C."/>
            <person name="Jouanno E."/>
            <person name="Herpin A."/>
            <person name="Louis A."/>
            <person name="Berthelot C."/>
            <person name="Parey E."/>
            <person name="Roest-Crollius H."/>
            <person name="Braasch I."/>
            <person name="Postlethwait J."/>
            <person name="Robinson-Rechavi M."/>
            <person name="Echchiki A."/>
            <person name="Begum T."/>
            <person name="Montfort J."/>
            <person name="Schartl M."/>
            <person name="Bobe J."/>
            <person name="Guiguen Y."/>
        </authorList>
    </citation>
    <scope>NUCLEOTIDE SEQUENCE [LARGE SCALE GENOMIC DNA]</scope>
    <source>
        <strain evidence="9">M_S1</strain>
        <tissue evidence="9">Blood</tissue>
    </source>
</reference>
<evidence type="ECO:0000259" key="8">
    <source>
        <dbReference type="PROSITE" id="PS51406"/>
    </source>
</evidence>
<dbReference type="InterPro" id="IPR014716">
    <property type="entry name" value="Fibrinogen_a/b/g_C_1"/>
</dbReference>
<evidence type="ECO:0000313" key="10">
    <source>
        <dbReference type="Proteomes" id="UP000593565"/>
    </source>
</evidence>
<proteinExistence type="predicted"/>
<dbReference type="Pfam" id="PF00147">
    <property type="entry name" value="Fibrinogen_C"/>
    <property type="match status" value="1"/>
</dbReference>
<dbReference type="GO" id="GO:0008061">
    <property type="term" value="F:chitin binding"/>
    <property type="evidence" value="ECO:0007669"/>
    <property type="project" value="UniProtKB-KW"/>
</dbReference>
<comment type="caution">
    <text evidence="9">The sequence shown here is derived from an EMBL/GenBank/DDBJ whole genome shotgun (WGS) entry which is preliminary data.</text>
</comment>
<evidence type="ECO:0000256" key="7">
    <source>
        <dbReference type="ARBA" id="ARBA00038769"/>
    </source>
</evidence>
<keyword evidence="10" id="KW-1185">Reference proteome</keyword>
<organism evidence="9 10">
    <name type="scientific">Ameiurus melas</name>
    <name type="common">Black bullhead</name>
    <name type="synonym">Silurus melas</name>
    <dbReference type="NCBI Taxonomy" id="219545"/>
    <lineage>
        <taxon>Eukaryota</taxon>
        <taxon>Metazoa</taxon>
        <taxon>Chordata</taxon>
        <taxon>Craniata</taxon>
        <taxon>Vertebrata</taxon>
        <taxon>Euteleostomi</taxon>
        <taxon>Actinopterygii</taxon>
        <taxon>Neopterygii</taxon>
        <taxon>Teleostei</taxon>
        <taxon>Ostariophysi</taxon>
        <taxon>Siluriformes</taxon>
        <taxon>Ictaluridae</taxon>
        <taxon>Ameiurus</taxon>
    </lineage>
</organism>
<dbReference type="GO" id="GO:0016020">
    <property type="term" value="C:membrane"/>
    <property type="evidence" value="ECO:0007669"/>
    <property type="project" value="UniProtKB-SubCell"/>
</dbReference>
<dbReference type="InterPro" id="IPR036056">
    <property type="entry name" value="Fibrinogen-like_C"/>
</dbReference>
<dbReference type="Gene3D" id="3.90.215.10">
    <property type="entry name" value="Gamma Fibrinogen, chain A, domain 1"/>
    <property type="match status" value="1"/>
</dbReference>
<protein>
    <recommendedName>
        <fullName evidence="8">Fibrinogen C-terminal domain-containing protein</fullName>
    </recommendedName>
</protein>
<dbReference type="CDD" id="cd00087">
    <property type="entry name" value="FReD"/>
    <property type="match status" value="1"/>
</dbReference>
<dbReference type="GO" id="GO:0046872">
    <property type="term" value="F:metal ion binding"/>
    <property type="evidence" value="ECO:0007669"/>
    <property type="project" value="UniProtKB-KW"/>
</dbReference>
<sequence length="201" mass="22420">MMKVVNTLSDVFDSMQKEPGSMKVFLKADLQRAPVRSGIRSRGCSSGEGRPRDCSDIYASGQHEDGIYSIFPIHFPAGFQVYCDMSTEGGGWTVFQRREDGSVNFYREWAAYQEGFGKITGEHWLGLKRIHALTIQANYELRIDLEDFENSTSFAQYGSFGVGLFSVDADEDGYPLSIAEYSGTAGDSLLKHNGMKFTTKE</sequence>
<dbReference type="InterPro" id="IPR050373">
    <property type="entry name" value="Fibrinogen_C-term_domain"/>
</dbReference>
<dbReference type="Proteomes" id="UP000593565">
    <property type="component" value="Unassembled WGS sequence"/>
</dbReference>
<evidence type="ECO:0000256" key="1">
    <source>
        <dbReference type="ARBA" id="ARBA00004606"/>
    </source>
</evidence>
<evidence type="ECO:0000256" key="5">
    <source>
        <dbReference type="ARBA" id="ARBA00022968"/>
    </source>
</evidence>
<keyword evidence="5" id="KW-0735">Signal-anchor</keyword>
<comment type="subunit">
    <text evidence="7">Homotetramer; disulfide-linked.</text>
</comment>
<dbReference type="PANTHER" id="PTHR19143">
    <property type="entry name" value="FIBRINOGEN/TENASCIN/ANGIOPOEITIN"/>
    <property type="match status" value="1"/>
</dbReference>
<dbReference type="SUPFAM" id="SSF56496">
    <property type="entry name" value="Fibrinogen C-terminal domain-like"/>
    <property type="match status" value="1"/>
</dbReference>
<keyword evidence="2" id="KW-0147">Chitin-binding</keyword>
<gene>
    <name evidence="9" type="ORF">AMELA_G00263980</name>
</gene>
<dbReference type="EMBL" id="JAAGNN010000025">
    <property type="protein sequence ID" value="KAF4072521.1"/>
    <property type="molecule type" value="Genomic_DNA"/>
</dbReference>
<name>A0A7J5ZRI2_AMEME</name>
<evidence type="ECO:0000256" key="6">
    <source>
        <dbReference type="ARBA" id="ARBA00023180"/>
    </source>
</evidence>
<feature type="domain" description="Fibrinogen C-terminal" evidence="8">
    <location>
        <begin position="45"/>
        <end position="201"/>
    </location>
</feature>
<keyword evidence="3" id="KW-0479">Metal-binding</keyword>
<keyword evidence="6" id="KW-0325">Glycoprotein</keyword>
<dbReference type="InterPro" id="IPR002181">
    <property type="entry name" value="Fibrinogen_a/b/g_C_dom"/>
</dbReference>
<evidence type="ECO:0000256" key="2">
    <source>
        <dbReference type="ARBA" id="ARBA00022669"/>
    </source>
</evidence>